<evidence type="ECO:0000256" key="3">
    <source>
        <dbReference type="ARBA" id="ARBA00023136"/>
    </source>
</evidence>
<dbReference type="Pfam" id="PF00905">
    <property type="entry name" value="Transpeptidase"/>
    <property type="match status" value="1"/>
</dbReference>
<dbReference type="PANTHER" id="PTHR30627:SF26">
    <property type="entry name" value="PENICILLIN-BINDING PROTEIN 2B"/>
    <property type="match status" value="1"/>
</dbReference>
<dbReference type="SUPFAM" id="SSF54184">
    <property type="entry name" value="Penicillin-binding protein 2x (pbp-2x), c-terminal domain"/>
    <property type="match status" value="2"/>
</dbReference>
<proteinExistence type="inferred from homology"/>
<dbReference type="InterPro" id="IPR005311">
    <property type="entry name" value="PBP_dimer"/>
</dbReference>
<dbReference type="EMBL" id="AFNU02000003">
    <property type="protein sequence ID" value="ERJ12851.1"/>
    <property type="molecule type" value="Genomic_DNA"/>
</dbReference>
<organism evidence="6 7">
    <name type="scientific">Haloplasma contractile SSD-17B</name>
    <dbReference type="NCBI Taxonomy" id="1033810"/>
    <lineage>
        <taxon>Bacteria</taxon>
        <taxon>Bacillati</taxon>
        <taxon>Mycoplasmatota</taxon>
        <taxon>Mollicutes</taxon>
        <taxon>Haloplasmatales</taxon>
        <taxon>Haloplasmataceae</taxon>
        <taxon>Haloplasma</taxon>
    </lineage>
</organism>
<dbReference type="STRING" id="1033810.HLPCO_001191"/>
<protein>
    <submittedName>
        <fullName evidence="6">Penicillin-binding protein 1</fullName>
    </submittedName>
</protein>
<keyword evidence="7" id="KW-1185">Reference proteome</keyword>
<comment type="caution">
    <text evidence="6">The sequence shown here is derived from an EMBL/GenBank/DDBJ whole genome shotgun (WGS) entry which is preliminary data.</text>
</comment>
<evidence type="ECO:0000256" key="2">
    <source>
        <dbReference type="ARBA" id="ARBA00007171"/>
    </source>
</evidence>
<keyword evidence="4" id="KW-1133">Transmembrane helix</keyword>
<comment type="subcellular location">
    <subcellularLocation>
        <location evidence="1">Membrane</location>
    </subcellularLocation>
</comment>
<sequence>MIFLGEDFNRSTKQMIKVMMVIYGIIALALIIRFSYIATVHSITGHDLLTYSDHLEEEVLKADRGKIFDRNGSMLAINVEAYTLQAILDTSKDHYVKDKELTAKTLSGILACDEEELRKYLNKPYLQVEFAKCGRINLLQKLQIEETSLPGMIFTKRKERFYPNDRFASHTLGLVSIDELDEMSGILGIEQSMNDELDGVNGYKRFKRDSKGRPLPTDEYKIKEPIDGNNVYLTLDSTMQLFVEEALTKAYEDYGSKELIAVVADAKSGAIYAIGNRPTFNPNQRDIKGFYNNAFQLPYEPGSIMKPYVYAAAMEEGVYQGDHVYHTGRINVYGHTIHDWNWDKEANTGGWGPITLDVGLMKSSNVGIATILEDYLDLDIYLEYMKAFGFGRSTNMNLPNEKSGILPGVDQPFSILTSGFGQGMTSTPIQHIKAFSSFINDGNMVTPYIVSHVMTTKGNLVRQHEPTYTESPISKETANKMLDLLVEVVNNEEAVAGKYRLDSFTVAGKTGTAQIAEEGRYLEDEYYYSFIGTAPSNNPRLIVYVSARQVGENSPTSDMFKDIMEKSLIYLGDFEQNNVPIEVKGITIDDYTDHNVLLVEQELTSLGIDVLILGNGNRVVNQSIKKNGHVSIGGKLILLTEGNDYRMLDLTGWALRDVVSLANLLELDVNYTGHGIVYRQSIYPDTVFKEGDSLTVYLNDNNR</sequence>
<dbReference type="InterPro" id="IPR012338">
    <property type="entry name" value="Beta-lactam/transpept-like"/>
</dbReference>
<reference evidence="6 7" key="2">
    <citation type="journal article" date="2013" name="PLoS ONE">
        <title>INDIGO - INtegrated Data Warehouse of MIcrobial GenOmes with Examples from the Red Sea Extremophiles.</title>
        <authorList>
            <person name="Alam I."/>
            <person name="Antunes A."/>
            <person name="Kamau A.A."/>
            <person name="Ba Alawi W."/>
            <person name="Kalkatawi M."/>
            <person name="Stingl U."/>
            <person name="Bajic V.B."/>
        </authorList>
    </citation>
    <scope>NUCLEOTIDE SEQUENCE [LARGE SCALE GENOMIC DNA]</scope>
    <source>
        <strain evidence="6 7">SSD-17B</strain>
    </source>
</reference>
<dbReference type="Pfam" id="PF03717">
    <property type="entry name" value="PBP_dimer"/>
    <property type="match status" value="1"/>
</dbReference>
<keyword evidence="3 4" id="KW-0472">Membrane</keyword>
<dbReference type="GO" id="GO:0071555">
    <property type="term" value="P:cell wall organization"/>
    <property type="evidence" value="ECO:0007669"/>
    <property type="project" value="TreeGrafter"/>
</dbReference>
<dbReference type="InterPro" id="IPR001460">
    <property type="entry name" value="PCN-bd_Tpept"/>
</dbReference>
<dbReference type="PANTHER" id="PTHR30627">
    <property type="entry name" value="PEPTIDOGLYCAN D,D-TRANSPEPTIDASE"/>
    <property type="match status" value="1"/>
</dbReference>
<dbReference type="InterPro" id="IPR005543">
    <property type="entry name" value="PASTA_dom"/>
</dbReference>
<evidence type="ECO:0000256" key="4">
    <source>
        <dbReference type="SAM" id="Phobius"/>
    </source>
</evidence>
<dbReference type="SMART" id="SM00740">
    <property type="entry name" value="PASTA"/>
    <property type="match status" value="2"/>
</dbReference>
<dbReference type="CDD" id="cd06575">
    <property type="entry name" value="PASTA_Pbp2x-like_2"/>
    <property type="match status" value="1"/>
</dbReference>
<dbReference type="Proteomes" id="UP000005707">
    <property type="component" value="Unassembled WGS sequence"/>
</dbReference>
<dbReference type="Gene3D" id="2.20.70.70">
    <property type="match status" value="1"/>
</dbReference>
<evidence type="ECO:0000313" key="6">
    <source>
        <dbReference type="EMBL" id="ERJ12851.1"/>
    </source>
</evidence>
<accession>U2EDN0</accession>
<keyword evidence="4" id="KW-0812">Transmembrane</keyword>
<reference evidence="6 7" key="1">
    <citation type="journal article" date="2011" name="J. Bacteriol.">
        <title>Genome sequence of Haloplasma contractile, an unusual contractile bacterium from a deep-sea anoxic brine lake.</title>
        <authorList>
            <person name="Antunes A."/>
            <person name="Alam I."/>
            <person name="El Dorry H."/>
            <person name="Siam R."/>
            <person name="Robertson A."/>
            <person name="Bajic V.B."/>
            <person name="Stingl U."/>
        </authorList>
    </citation>
    <scope>NUCLEOTIDE SEQUENCE [LARGE SCALE GENOMIC DNA]</scope>
    <source>
        <strain evidence="6 7">SSD-17B</strain>
    </source>
</reference>
<dbReference type="GO" id="GO:0005886">
    <property type="term" value="C:plasma membrane"/>
    <property type="evidence" value="ECO:0007669"/>
    <property type="project" value="TreeGrafter"/>
</dbReference>
<dbReference type="Gene3D" id="3.90.1310.10">
    <property type="entry name" value="Penicillin-binding protein 2a (Domain 2)"/>
    <property type="match status" value="1"/>
</dbReference>
<dbReference type="SUPFAM" id="SSF56601">
    <property type="entry name" value="beta-lactamase/transpeptidase-like"/>
    <property type="match status" value="1"/>
</dbReference>
<gene>
    <name evidence="6" type="ORF">HLPCO_001191</name>
</gene>
<dbReference type="Gene3D" id="3.30.70.2110">
    <property type="match status" value="1"/>
</dbReference>
<dbReference type="FunCoup" id="U2EDN0">
    <property type="interactions" value="207"/>
</dbReference>
<name>U2EDN0_9MOLU</name>
<dbReference type="SUPFAM" id="SSF56519">
    <property type="entry name" value="Penicillin binding protein dimerisation domain"/>
    <property type="match status" value="1"/>
</dbReference>
<feature type="transmembrane region" description="Helical" evidence="4">
    <location>
        <begin position="20"/>
        <end position="38"/>
    </location>
</feature>
<dbReference type="AlphaFoldDB" id="U2EDN0"/>
<evidence type="ECO:0000259" key="5">
    <source>
        <dbReference type="PROSITE" id="PS51178"/>
    </source>
</evidence>
<dbReference type="GO" id="GO:0008658">
    <property type="term" value="F:penicillin binding"/>
    <property type="evidence" value="ECO:0007669"/>
    <property type="project" value="InterPro"/>
</dbReference>
<dbReference type="Pfam" id="PF03793">
    <property type="entry name" value="PASTA"/>
    <property type="match status" value="1"/>
</dbReference>
<comment type="similarity">
    <text evidence="2">Belongs to the transpeptidase family.</text>
</comment>
<dbReference type="InterPro" id="IPR050515">
    <property type="entry name" value="Beta-lactam/transpept"/>
</dbReference>
<feature type="domain" description="PASTA" evidence="5">
    <location>
        <begin position="582"/>
        <end position="642"/>
    </location>
</feature>
<evidence type="ECO:0000256" key="1">
    <source>
        <dbReference type="ARBA" id="ARBA00004370"/>
    </source>
</evidence>
<dbReference type="InterPro" id="IPR036138">
    <property type="entry name" value="PBP_dimer_sf"/>
</dbReference>
<dbReference type="eggNOG" id="COG0768">
    <property type="taxonomic scope" value="Bacteria"/>
</dbReference>
<dbReference type="Gene3D" id="3.40.710.10">
    <property type="entry name" value="DD-peptidase/beta-lactamase superfamily"/>
    <property type="match status" value="1"/>
</dbReference>
<dbReference type="InParanoid" id="U2EDN0"/>
<dbReference type="PROSITE" id="PS51178">
    <property type="entry name" value="PASTA"/>
    <property type="match status" value="1"/>
</dbReference>
<evidence type="ECO:0000313" key="7">
    <source>
        <dbReference type="Proteomes" id="UP000005707"/>
    </source>
</evidence>